<feature type="domain" description="HTH araC/xylS-type" evidence="4">
    <location>
        <begin position="7"/>
        <end position="105"/>
    </location>
</feature>
<comment type="caution">
    <text evidence="5">The sequence shown here is derived from an EMBL/GenBank/DDBJ whole genome shotgun (WGS) entry which is preliminary data.</text>
</comment>
<dbReference type="PROSITE" id="PS01124">
    <property type="entry name" value="HTH_ARAC_FAMILY_2"/>
    <property type="match status" value="1"/>
</dbReference>
<gene>
    <name evidence="5" type="ORF">DJ535_09175</name>
</gene>
<accession>A0ABY2PW48</accession>
<dbReference type="InterPro" id="IPR050959">
    <property type="entry name" value="MarA-like"/>
</dbReference>
<name>A0ABY2PW48_9ENTR</name>
<sequence length="298" mass="34311">MSDEFITQLLRLIDEGQDENISIPSIISRSGYSSAQLHRIFRSRMGCSIKNYIMGIKMYRCSLALKFSGLSVKKISELCFYSSQQAFTRYFKECFGTTPVEFRSNSEVIFGKIPAWGHKVNGALMDLDVSYIYIPHLELYGVSGKYECDFYHIGKAHTMQRAELEKTFSSLLLTIPDKVYTLCKPVNLKCDKISFDYHIGVTAEFSKEKELPALPVISGDYLRFTFTKKVGSTSDRILYVYKQYMAQHCITRRDGHDIELFEYTHPPDALEYTHTVYVPVLFDEKLIDMLLTRTSEPS</sequence>
<keyword evidence="3" id="KW-0804">Transcription</keyword>
<dbReference type="Proteomes" id="UP000306790">
    <property type="component" value="Unassembled WGS sequence"/>
</dbReference>
<dbReference type="SMART" id="SM00342">
    <property type="entry name" value="HTH_ARAC"/>
    <property type="match status" value="1"/>
</dbReference>
<evidence type="ECO:0000256" key="2">
    <source>
        <dbReference type="ARBA" id="ARBA00023125"/>
    </source>
</evidence>
<dbReference type="Pfam" id="PF12833">
    <property type="entry name" value="HTH_18"/>
    <property type="match status" value="1"/>
</dbReference>
<evidence type="ECO:0000256" key="3">
    <source>
        <dbReference type="ARBA" id="ARBA00023163"/>
    </source>
</evidence>
<evidence type="ECO:0000259" key="4">
    <source>
        <dbReference type="PROSITE" id="PS01124"/>
    </source>
</evidence>
<dbReference type="InterPro" id="IPR018060">
    <property type="entry name" value="HTH_AraC"/>
</dbReference>
<dbReference type="InterPro" id="IPR029442">
    <property type="entry name" value="GyrI-like"/>
</dbReference>
<proteinExistence type="predicted"/>
<evidence type="ECO:0000256" key="1">
    <source>
        <dbReference type="ARBA" id="ARBA00023015"/>
    </source>
</evidence>
<evidence type="ECO:0000313" key="6">
    <source>
        <dbReference type="Proteomes" id="UP000306790"/>
    </source>
</evidence>
<keyword evidence="6" id="KW-1185">Reference proteome</keyword>
<dbReference type="InterPro" id="IPR009057">
    <property type="entry name" value="Homeodomain-like_sf"/>
</dbReference>
<dbReference type="SUPFAM" id="SSF55136">
    <property type="entry name" value="Probable bacterial effector-binding domain"/>
    <property type="match status" value="1"/>
</dbReference>
<dbReference type="InterPro" id="IPR011256">
    <property type="entry name" value="Reg_factor_effector_dom_sf"/>
</dbReference>
<dbReference type="Pfam" id="PF06445">
    <property type="entry name" value="GyrI-like"/>
    <property type="match status" value="1"/>
</dbReference>
<keyword evidence="1" id="KW-0805">Transcription regulation</keyword>
<dbReference type="PANTHER" id="PTHR47504:SF5">
    <property type="entry name" value="RIGHT ORIGIN-BINDING PROTEIN"/>
    <property type="match status" value="1"/>
</dbReference>
<keyword evidence="2" id="KW-0238">DNA-binding</keyword>
<evidence type="ECO:0000313" key="5">
    <source>
        <dbReference type="EMBL" id="THE39629.1"/>
    </source>
</evidence>
<dbReference type="RefSeq" id="WP_071828996.1">
    <property type="nucleotide sequence ID" value="NZ_QFVP01000004.1"/>
</dbReference>
<dbReference type="EMBL" id="QFVP01000004">
    <property type="protein sequence ID" value="THE39629.1"/>
    <property type="molecule type" value="Genomic_DNA"/>
</dbReference>
<organism evidence="5 6">
    <name type="scientific">Citrobacter murliniae</name>
    <dbReference type="NCBI Taxonomy" id="67829"/>
    <lineage>
        <taxon>Bacteria</taxon>
        <taxon>Pseudomonadati</taxon>
        <taxon>Pseudomonadota</taxon>
        <taxon>Gammaproteobacteria</taxon>
        <taxon>Enterobacterales</taxon>
        <taxon>Enterobacteriaceae</taxon>
        <taxon>Citrobacter</taxon>
        <taxon>Citrobacter freundii complex</taxon>
    </lineage>
</organism>
<protein>
    <recommendedName>
        <fullName evidence="4">HTH araC/xylS-type domain-containing protein</fullName>
    </recommendedName>
</protein>
<reference evidence="5 6" key="1">
    <citation type="submission" date="2018-05" db="EMBL/GenBank/DDBJ databases">
        <title>Isolation and genomic analyses of lactose-positive bacteria from faecal samples of preterm neonates.</title>
        <authorList>
            <person name="Chen Y."/>
            <person name="Brook T.C."/>
            <person name="O'Neill I."/>
            <person name="Soe C.Z."/>
            <person name="Hall L.J."/>
            <person name="Hoyles L."/>
        </authorList>
    </citation>
    <scope>NUCLEOTIDE SEQUENCE [LARGE SCALE GENOMIC DNA]</scope>
    <source>
        <strain evidence="5 6">P080C CL</strain>
    </source>
</reference>
<dbReference type="Gene3D" id="3.20.80.10">
    <property type="entry name" value="Regulatory factor, effector binding domain"/>
    <property type="match status" value="1"/>
</dbReference>
<dbReference type="Gene3D" id="1.10.10.60">
    <property type="entry name" value="Homeodomain-like"/>
    <property type="match status" value="1"/>
</dbReference>
<dbReference type="SUPFAM" id="SSF46689">
    <property type="entry name" value="Homeodomain-like"/>
    <property type="match status" value="2"/>
</dbReference>
<dbReference type="PANTHER" id="PTHR47504">
    <property type="entry name" value="RIGHT ORIGIN-BINDING PROTEIN"/>
    <property type="match status" value="1"/>
</dbReference>